<dbReference type="Proteomes" id="UP000068243">
    <property type="component" value="Unassembled WGS sequence"/>
</dbReference>
<comment type="similarity">
    <text evidence="2 5">Belongs to the glucose-6-phosphate 1-epimerase family.</text>
</comment>
<accession>A0A117DXA8</accession>
<dbReference type="VEuPathDB" id="FungiDB:ASPNIDRAFT2_1126271"/>
<proteinExistence type="inferred from homology"/>
<evidence type="ECO:0000256" key="4">
    <source>
        <dbReference type="ARBA" id="ARBA00023235"/>
    </source>
</evidence>
<feature type="active site" evidence="6">
    <location>
        <position position="186"/>
    </location>
</feature>
<dbReference type="EMBL" id="BCMY01000003">
    <property type="protein sequence ID" value="GAQ37748.1"/>
    <property type="molecule type" value="Genomic_DNA"/>
</dbReference>
<dbReference type="Gene3D" id="2.70.98.10">
    <property type="match status" value="1"/>
</dbReference>
<protein>
    <recommendedName>
        <fullName evidence="3 5">Glucose-6-phosphate 1-epimerase</fullName>
        <ecNumber evidence="3 5">5.1.3.15</ecNumber>
    </recommendedName>
</protein>
<dbReference type="OMA" id="TQALHSY"/>
<dbReference type="InterPro" id="IPR011013">
    <property type="entry name" value="Gal_mutarotase_sf_dom"/>
</dbReference>
<dbReference type="PaxDb" id="5061-CADANGAP00003997"/>
<evidence type="ECO:0000256" key="7">
    <source>
        <dbReference type="PIRSR" id="PIRSR016020-2"/>
    </source>
</evidence>
<dbReference type="GO" id="GO:0047938">
    <property type="term" value="F:glucose-6-phosphate 1-epimerase activity"/>
    <property type="evidence" value="ECO:0007669"/>
    <property type="project" value="UniProtKB-UniRule"/>
</dbReference>
<dbReference type="OrthoDB" id="1659429at2759"/>
<dbReference type="VEuPathDB" id="FungiDB:M747DRAFT_295900"/>
<dbReference type="PANTHER" id="PTHR11122:SF13">
    <property type="entry name" value="GLUCOSE-6-PHOSPHATE 1-EPIMERASE"/>
    <property type="match status" value="1"/>
</dbReference>
<dbReference type="GO" id="GO:0005975">
    <property type="term" value="P:carbohydrate metabolic process"/>
    <property type="evidence" value="ECO:0007669"/>
    <property type="project" value="InterPro"/>
</dbReference>
<feature type="binding site" evidence="7">
    <location>
        <position position="98"/>
    </location>
    <ligand>
        <name>substrate</name>
    </ligand>
</feature>
<feature type="binding site" evidence="7">
    <location>
        <position position="74"/>
    </location>
    <ligand>
        <name>substrate</name>
    </ligand>
</feature>
<dbReference type="AlphaFoldDB" id="A0A117DXA8"/>
<evidence type="ECO:0000313" key="9">
    <source>
        <dbReference type="Proteomes" id="UP000068243"/>
    </source>
</evidence>
<dbReference type="VEuPathDB" id="FungiDB:ATCC64974_79490"/>
<evidence type="ECO:0000256" key="2">
    <source>
        <dbReference type="ARBA" id="ARBA00005866"/>
    </source>
</evidence>
<organism evidence="8 9">
    <name type="scientific">Aspergillus niger</name>
    <dbReference type="NCBI Taxonomy" id="5061"/>
    <lineage>
        <taxon>Eukaryota</taxon>
        <taxon>Fungi</taxon>
        <taxon>Dikarya</taxon>
        <taxon>Ascomycota</taxon>
        <taxon>Pezizomycotina</taxon>
        <taxon>Eurotiomycetes</taxon>
        <taxon>Eurotiomycetidae</taxon>
        <taxon>Eurotiales</taxon>
        <taxon>Aspergillaceae</taxon>
        <taxon>Aspergillus</taxon>
        <taxon>Aspergillus subgen. Circumdati</taxon>
    </lineage>
</organism>
<evidence type="ECO:0000313" key="8">
    <source>
        <dbReference type="EMBL" id="GAQ37748.1"/>
    </source>
</evidence>
<gene>
    <name evidence="8" type="ORF">ABL_02292</name>
</gene>
<evidence type="ECO:0000256" key="6">
    <source>
        <dbReference type="PIRSR" id="PIRSR016020-1"/>
    </source>
</evidence>
<keyword evidence="4 5" id="KW-0413">Isomerase</keyword>
<comment type="function">
    <text evidence="5">Catalyzes the interconversion between the alpha and beta anomers from at least three hexose 6-phosphate sugars (Glc6P, Gal6P, and Man6P).</text>
</comment>
<evidence type="ECO:0000256" key="5">
    <source>
        <dbReference type="PIRNR" id="PIRNR016020"/>
    </source>
</evidence>
<dbReference type="InterPro" id="IPR025532">
    <property type="entry name" value="G6P_1-epimerase"/>
</dbReference>
<feature type="active site" evidence="6">
    <location>
        <position position="294"/>
    </location>
</feature>
<dbReference type="InterPro" id="IPR014718">
    <property type="entry name" value="GH-type_carb-bd"/>
</dbReference>
<dbReference type="GO" id="GO:0005737">
    <property type="term" value="C:cytoplasm"/>
    <property type="evidence" value="ECO:0007669"/>
    <property type="project" value="TreeGrafter"/>
</dbReference>
<dbReference type="VEuPathDB" id="FungiDB:An04g03750"/>
<dbReference type="EC" id="5.1.3.15" evidence="3 5"/>
<dbReference type="GO" id="GO:0030246">
    <property type="term" value="F:carbohydrate binding"/>
    <property type="evidence" value="ECO:0007669"/>
    <property type="project" value="UniProtKB-UniRule"/>
</dbReference>
<reference evidence="9" key="1">
    <citation type="journal article" date="2016" name="Genome Announc.">
        <title>Draft genome sequence of Aspergillus niger strain An76.</title>
        <authorList>
            <person name="Gong W."/>
            <person name="Cheng Z."/>
            <person name="Zhang H."/>
            <person name="Liu L."/>
            <person name="Gao P."/>
            <person name="Wang L."/>
        </authorList>
    </citation>
    <scope>NUCLEOTIDE SEQUENCE [LARGE SCALE GENOMIC DNA]</scope>
    <source>
        <strain evidence="9">An76</strain>
    </source>
</reference>
<comment type="catalytic activity">
    <reaction evidence="1">
        <text>alpha-D-glucose 6-phosphate = beta-D-glucose 6-phosphate</text>
        <dbReference type="Rhea" id="RHEA:16249"/>
        <dbReference type="ChEBI" id="CHEBI:58225"/>
        <dbReference type="ChEBI" id="CHEBI:58247"/>
        <dbReference type="EC" id="5.1.3.15"/>
    </reaction>
</comment>
<dbReference type="Pfam" id="PF01263">
    <property type="entry name" value="Aldose_epim"/>
    <property type="match status" value="1"/>
</dbReference>
<dbReference type="PANTHER" id="PTHR11122">
    <property type="entry name" value="APOSPORY-ASSOCIATED PROTEIN C-RELATED"/>
    <property type="match status" value="1"/>
</dbReference>
<evidence type="ECO:0000256" key="3">
    <source>
        <dbReference type="ARBA" id="ARBA00012083"/>
    </source>
</evidence>
<feature type="binding site" evidence="7">
    <location>
        <position position="103"/>
    </location>
    <ligand>
        <name>substrate</name>
    </ligand>
</feature>
<dbReference type="CDD" id="cd09020">
    <property type="entry name" value="D-hex-6-P-epi_like"/>
    <property type="match status" value="1"/>
</dbReference>
<dbReference type="InterPro" id="IPR008183">
    <property type="entry name" value="Aldose_1/G6P_1-epimerase"/>
</dbReference>
<name>A0A117DXA8_ASPNG</name>
<dbReference type="PIRSF" id="PIRSF016020">
    <property type="entry name" value="PHexose_mutarotase"/>
    <property type="match status" value="1"/>
</dbReference>
<comment type="caution">
    <text evidence="8">The sequence shown here is derived from an EMBL/GenBank/DDBJ whole genome shotgun (WGS) entry which is preliminary data.</text>
</comment>
<evidence type="ECO:0000256" key="1">
    <source>
        <dbReference type="ARBA" id="ARBA00001096"/>
    </source>
</evidence>
<dbReference type="SUPFAM" id="SSF74650">
    <property type="entry name" value="Galactose mutarotase-like"/>
    <property type="match status" value="1"/>
</dbReference>
<sequence>MDRSNKPAAIGVGASLPQPTISLRDNTVEATLPTGESVTVYLYGATVTSWKLANGKEQLFVSEKANLDGSKPIRGGIPVVFPVFGPPPSTHATSALPQHGFARNSNWEFLGKSSSEAFGRDRKEGEDAVKLDFGLSHPMLSEEFQKAWPYKFGLVYSVTLTKGSLETSLQVQNQGEQNFDFQVLMHTYLSVEDITNVRVKNLQQKEYLDKTQGGAAITETSEAVEINKETDRVYKALDPKVPIIVSTASDDQPLFSITREALTDVVVWNPWIEKAKGMADFGPDEAYKNMLCVEAGSVAGWQSLEAGESWEGGQTIRPRL</sequence>